<dbReference type="EMBL" id="NBSK02000006">
    <property type="protein sequence ID" value="KAJ0202179.1"/>
    <property type="molecule type" value="Genomic_DNA"/>
</dbReference>
<evidence type="ECO:0000313" key="2">
    <source>
        <dbReference type="Proteomes" id="UP000235145"/>
    </source>
</evidence>
<organism evidence="1 2">
    <name type="scientific">Lactuca sativa</name>
    <name type="common">Garden lettuce</name>
    <dbReference type="NCBI Taxonomy" id="4236"/>
    <lineage>
        <taxon>Eukaryota</taxon>
        <taxon>Viridiplantae</taxon>
        <taxon>Streptophyta</taxon>
        <taxon>Embryophyta</taxon>
        <taxon>Tracheophyta</taxon>
        <taxon>Spermatophyta</taxon>
        <taxon>Magnoliopsida</taxon>
        <taxon>eudicotyledons</taxon>
        <taxon>Gunneridae</taxon>
        <taxon>Pentapetalae</taxon>
        <taxon>asterids</taxon>
        <taxon>campanulids</taxon>
        <taxon>Asterales</taxon>
        <taxon>Asteraceae</taxon>
        <taxon>Cichorioideae</taxon>
        <taxon>Cichorieae</taxon>
        <taxon>Lactucinae</taxon>
        <taxon>Lactuca</taxon>
    </lineage>
</organism>
<sequence>MVLHVMLKTAKSNMVKTKNFSSTTLLLSIREGGLLQPTLNPLSRREKDQSDIALTKNPQEVVCFHCKEIRHRRRSFLKYTEELNKLKSKESSSLYI</sequence>
<accession>A0A9R1X7Z8</accession>
<evidence type="ECO:0000313" key="1">
    <source>
        <dbReference type="EMBL" id="KAJ0202179.1"/>
    </source>
</evidence>
<keyword evidence="2" id="KW-1185">Reference proteome</keyword>
<proteinExistence type="predicted"/>
<gene>
    <name evidence="1" type="ORF">LSAT_V11C600319150</name>
</gene>
<dbReference type="Proteomes" id="UP000235145">
    <property type="component" value="Unassembled WGS sequence"/>
</dbReference>
<dbReference type="AlphaFoldDB" id="A0A9R1X7Z8"/>
<reference evidence="1 2" key="1">
    <citation type="journal article" date="2017" name="Nat. Commun.">
        <title>Genome assembly with in vitro proximity ligation data and whole-genome triplication in lettuce.</title>
        <authorList>
            <person name="Reyes-Chin-Wo S."/>
            <person name="Wang Z."/>
            <person name="Yang X."/>
            <person name="Kozik A."/>
            <person name="Arikit S."/>
            <person name="Song C."/>
            <person name="Xia L."/>
            <person name="Froenicke L."/>
            <person name="Lavelle D.O."/>
            <person name="Truco M.J."/>
            <person name="Xia R."/>
            <person name="Zhu S."/>
            <person name="Xu C."/>
            <person name="Xu H."/>
            <person name="Xu X."/>
            <person name="Cox K."/>
            <person name="Korf I."/>
            <person name="Meyers B.C."/>
            <person name="Michelmore R.W."/>
        </authorList>
    </citation>
    <scope>NUCLEOTIDE SEQUENCE [LARGE SCALE GENOMIC DNA]</scope>
    <source>
        <strain evidence="2">cv. Salinas</strain>
        <tissue evidence="1">Seedlings</tissue>
    </source>
</reference>
<name>A0A9R1X7Z8_LACSA</name>
<protein>
    <submittedName>
        <fullName evidence="1">Uncharacterized protein</fullName>
    </submittedName>
</protein>
<comment type="caution">
    <text evidence="1">The sequence shown here is derived from an EMBL/GenBank/DDBJ whole genome shotgun (WGS) entry which is preliminary data.</text>
</comment>